<proteinExistence type="predicted"/>
<dbReference type="EMBL" id="OX596085">
    <property type="protein sequence ID" value="CAI9691024.1"/>
    <property type="molecule type" value="Genomic_DNA"/>
</dbReference>
<accession>A0ACB0DRW2</accession>
<organism evidence="1 2">
    <name type="scientific">Rangifer tarandus platyrhynchus</name>
    <name type="common">Svalbard reindeer</name>
    <dbReference type="NCBI Taxonomy" id="3082113"/>
    <lineage>
        <taxon>Eukaryota</taxon>
        <taxon>Metazoa</taxon>
        <taxon>Chordata</taxon>
        <taxon>Craniata</taxon>
        <taxon>Vertebrata</taxon>
        <taxon>Euteleostomi</taxon>
        <taxon>Mammalia</taxon>
        <taxon>Eutheria</taxon>
        <taxon>Laurasiatheria</taxon>
        <taxon>Artiodactyla</taxon>
        <taxon>Ruminantia</taxon>
        <taxon>Pecora</taxon>
        <taxon>Cervidae</taxon>
        <taxon>Odocoileinae</taxon>
        <taxon>Rangifer</taxon>
    </lineage>
</organism>
<sequence length="718" mass="79361">MGKLLLWVGLLLVLKHHDGAAHKLVCYFTNWAFSRPGPASILPRDLDPFLCTHLVFAFASMKNNQIVPKDPQDEKVLYPEFSKLKQRNRGLKTLLSIGGWNFGTARFTMMLSTFTNRERFVNSVIALLRTHGFDGLDLFFLYPGLRGSPSRDRWTFVFLLKELLQAFKNEARLTMRPRLLLSAAVSGDPHVIQKAYDARRLGRLLDFISVLSYDLHGSWEKVTGHNSPLFSLPGDPKSSAYAMNYWRQLGAPPEKLLMGLPTYGRTFHLLRASQNELRAEAVGPASPGKYTKQAGFLAYYEICSFVRRAKKRWIDDQYVPYAFKGKEWVGYDDAMSFSYKAVFIKRENFGGAMVWTLDLDDVRGNFCGTGPFPLVHTLNNLLVSDEFSSTPSPKFWFSTAVNSSRIGPEMPTMTRDLITGLGILPPGGEAVATETHRKSATMTITPRGWLATPTRTPLTFGRLTAAPEGKTESPGEKPVLPVGHLAVSPGGIAVGPVHRQTGQVVTPPGRKAGVPEKVTTPSGKMTVTPGAQAETLESHSHYCEFNPSKSSTFSVNGQTYTLSYGSRSLSMVLEYDTVTAQNIVTDNHEFGLSENEPSDPFYYSNFDGIMEMAYPSLVVGGNPTAEHAAVGQADPTFLQLLLLLVCHYDQATGWCSEGCQAIVDTGTFLLAVHQQFMTSFLQAMGAQEKENGDVRNQKPRVSLYIQVASGQEPDSMSS</sequence>
<dbReference type="Proteomes" id="UP001162501">
    <property type="component" value="Chromosome 1"/>
</dbReference>
<reference evidence="1" key="1">
    <citation type="submission" date="2023-05" db="EMBL/GenBank/DDBJ databases">
        <authorList>
            <consortium name="ELIXIR-Norway"/>
        </authorList>
    </citation>
    <scope>NUCLEOTIDE SEQUENCE</scope>
</reference>
<protein>
    <submittedName>
        <fullName evidence="1">Uncharacterized protein</fullName>
    </submittedName>
</protein>
<evidence type="ECO:0000313" key="1">
    <source>
        <dbReference type="EMBL" id="CAI9691024.1"/>
    </source>
</evidence>
<name>A0ACB0DRW2_RANTA</name>
<evidence type="ECO:0000313" key="2">
    <source>
        <dbReference type="Proteomes" id="UP001162501"/>
    </source>
</evidence>
<gene>
    <name evidence="1" type="ORF">MRATA1EN3_LOCUS2237</name>
</gene>